<dbReference type="SMART" id="SM00086">
    <property type="entry name" value="PAC"/>
    <property type="match status" value="2"/>
</dbReference>
<dbReference type="SUPFAM" id="SSF81606">
    <property type="entry name" value="PP2C-like"/>
    <property type="match status" value="1"/>
</dbReference>
<feature type="domain" description="PAC" evidence="4">
    <location>
        <begin position="134"/>
        <end position="186"/>
    </location>
</feature>
<dbReference type="GO" id="GO:0016791">
    <property type="term" value="F:phosphatase activity"/>
    <property type="evidence" value="ECO:0007669"/>
    <property type="project" value="TreeGrafter"/>
</dbReference>
<dbReference type="EMBL" id="FO203427">
    <property type="protein sequence ID" value="CCH49328.1"/>
    <property type="molecule type" value="Genomic_DNA"/>
</dbReference>
<dbReference type="Pfam" id="PF00989">
    <property type="entry name" value="PAS"/>
    <property type="match status" value="1"/>
</dbReference>
<protein>
    <submittedName>
        <fullName evidence="5">RsbP</fullName>
        <ecNumber evidence="5">3.1.3.3</ecNumber>
    </submittedName>
</protein>
<evidence type="ECO:0000259" key="4">
    <source>
        <dbReference type="PROSITE" id="PS50113"/>
    </source>
</evidence>
<dbReference type="InterPro" id="IPR001932">
    <property type="entry name" value="PPM-type_phosphatase-like_dom"/>
</dbReference>
<dbReference type="KEGG" id="dpi:BN4_12093"/>
<dbReference type="eggNOG" id="COG2202">
    <property type="taxonomic scope" value="Bacteria"/>
</dbReference>
<evidence type="ECO:0000256" key="1">
    <source>
        <dbReference type="ARBA" id="ARBA00022801"/>
    </source>
</evidence>
<dbReference type="PROSITE" id="PS50113">
    <property type="entry name" value="PAC"/>
    <property type="match status" value="2"/>
</dbReference>
<feature type="domain" description="PAS" evidence="3">
    <location>
        <begin position="187"/>
        <end position="257"/>
    </location>
</feature>
<reference evidence="5 6" key="1">
    <citation type="journal article" date="2013" name="PLoS ONE">
        <title>The first genomic and proteomic characterization of a deep-sea sulfate reducer: insights into the piezophilic lifestyle of Desulfovibrio piezophilus.</title>
        <authorList>
            <person name="Pradel N."/>
            <person name="Ji B."/>
            <person name="Gimenez G."/>
            <person name="Talla E."/>
            <person name="Lenoble P."/>
            <person name="Garel M."/>
            <person name="Tamburini C."/>
            <person name="Fourquet P."/>
            <person name="Lebrun R."/>
            <person name="Bertin P."/>
            <person name="Denis Y."/>
            <person name="Pophillat M."/>
            <person name="Barbe V."/>
            <person name="Ollivier B."/>
            <person name="Dolla A."/>
        </authorList>
    </citation>
    <scope>NUCLEOTIDE SEQUENCE [LARGE SCALE GENOMIC DNA]</scope>
    <source>
        <strain evidence="6">DSM 10523 / SB164P1</strain>
    </source>
</reference>
<evidence type="ECO:0000259" key="3">
    <source>
        <dbReference type="PROSITE" id="PS50112"/>
    </source>
</evidence>
<dbReference type="AlphaFoldDB" id="M1WWU5"/>
<dbReference type="Gene3D" id="3.60.40.10">
    <property type="entry name" value="PPM-type phosphatase domain"/>
    <property type="match status" value="1"/>
</dbReference>
<dbReference type="EC" id="3.1.3.3" evidence="5"/>
<dbReference type="eggNOG" id="COG2208">
    <property type="taxonomic scope" value="Bacteria"/>
</dbReference>
<dbReference type="Gene3D" id="3.30.450.20">
    <property type="entry name" value="PAS domain"/>
    <property type="match status" value="2"/>
</dbReference>
<dbReference type="InterPro" id="IPR001610">
    <property type="entry name" value="PAC"/>
</dbReference>
<dbReference type="OrthoDB" id="343514at2"/>
<dbReference type="InterPro" id="IPR013655">
    <property type="entry name" value="PAS_fold_3"/>
</dbReference>
<dbReference type="InterPro" id="IPR036457">
    <property type="entry name" value="PPM-type-like_dom_sf"/>
</dbReference>
<dbReference type="Pfam" id="PF08447">
    <property type="entry name" value="PAS_3"/>
    <property type="match status" value="1"/>
</dbReference>
<dbReference type="Proteomes" id="UP000011724">
    <property type="component" value="Chromosome"/>
</dbReference>
<evidence type="ECO:0000313" key="5">
    <source>
        <dbReference type="EMBL" id="CCH49328.1"/>
    </source>
</evidence>
<dbReference type="PROSITE" id="PS50112">
    <property type="entry name" value="PAS"/>
    <property type="match status" value="1"/>
</dbReference>
<dbReference type="InterPro" id="IPR000014">
    <property type="entry name" value="PAS"/>
</dbReference>
<keyword evidence="1 5" id="KW-0378">Hydrolase</keyword>
<dbReference type="InterPro" id="IPR035965">
    <property type="entry name" value="PAS-like_dom_sf"/>
</dbReference>
<feature type="domain" description="PAC" evidence="4">
    <location>
        <begin position="259"/>
        <end position="311"/>
    </location>
</feature>
<dbReference type="Pfam" id="PF07228">
    <property type="entry name" value="SpoIIE"/>
    <property type="match status" value="1"/>
</dbReference>
<dbReference type="STRING" id="1322246.BN4_12093"/>
<keyword evidence="2" id="KW-0175">Coiled coil</keyword>
<reference evidence="6" key="2">
    <citation type="journal article" date="2013" name="Stand. Genomic Sci.">
        <title>Complete genome sequence of Desulfocapsa sulfexigens, a marine deltaproteobacterium specialized in disproportionating inorganic sulfur compounds.</title>
        <authorList>
            <person name="Finster K.W."/>
            <person name="Kjeldsen K.U."/>
            <person name="Kube M."/>
            <person name="Reinhardt R."/>
            <person name="Mussmann M."/>
            <person name="Amann R."/>
            <person name="Schreiber L."/>
        </authorList>
    </citation>
    <scope>NUCLEOTIDE SEQUENCE [LARGE SCALE GENOMIC DNA]</scope>
    <source>
        <strain evidence="6">DSM 10523 / SB164P1</strain>
    </source>
</reference>
<dbReference type="SMART" id="SM00331">
    <property type="entry name" value="PP2C_SIG"/>
    <property type="match status" value="1"/>
</dbReference>
<dbReference type="InterPro" id="IPR013767">
    <property type="entry name" value="PAS_fold"/>
</dbReference>
<keyword evidence="6" id="KW-1185">Reference proteome</keyword>
<dbReference type="GO" id="GO:0006355">
    <property type="term" value="P:regulation of DNA-templated transcription"/>
    <property type="evidence" value="ECO:0007669"/>
    <property type="project" value="InterPro"/>
</dbReference>
<dbReference type="PANTHER" id="PTHR43156">
    <property type="entry name" value="STAGE II SPORULATION PROTEIN E-RELATED"/>
    <property type="match status" value="1"/>
</dbReference>
<evidence type="ECO:0000313" key="6">
    <source>
        <dbReference type="Proteomes" id="UP000011724"/>
    </source>
</evidence>
<gene>
    <name evidence="5" type="primary">rsbP</name>
    <name evidence="5" type="ordered locus">BN4_12093</name>
</gene>
<dbReference type="BioCyc" id="DPIE1322246:BN4_RS10520-MONOMER"/>
<sequence length="551" mass="61895">MTRETTMTQEDLSLELSELRGRLARSEAALAEHMQMRARESAICIDEIEQLRQARETMGLANLIVEKSPAVLFRRNADDEAGIVYVSENISQWGYAASDLMGGIVTFKDMIVDADQARMRDELQKYRDLDLEEYTQEYRIRTADGEVRWVSDETSVIRNEQGRLLYNQGVLIDITRRKEAEEALSYSEYKFRRIIEGAGEGYMLLDEELVIKEVNDAYCRMLGREREELVGRRPHDYATPQYRLFLERNREQLLKLEYRRFEGSVFHKDGHAIPILVNANTLRDQHGTFLGNVAFVADITEQKKAIELAGEVQKSLLPDSAPHIPGLDIAGSSIASEIAGGDYFDYLEGLDPEHPSLSVAVGDISGHGVDAALLMTSARGFLRMRASQPGSPAQIVTEMNRQLASDLDGSGRFMTLFYLNLDPEKQSARWVRAGHDPAMIYCPVLDVFTELGGEGTGLPLGVTRESHYDEQANELHPGQIIAIGTDGIWEARNRKGEMFGKDRFKKVVRDHAGYSAQEIMDAVFKAVSDFSGGTKAEDDITLVIVKYGFDD</sequence>
<proteinExistence type="predicted"/>
<dbReference type="NCBIfam" id="TIGR00229">
    <property type="entry name" value="sensory_box"/>
    <property type="match status" value="2"/>
</dbReference>
<dbReference type="PANTHER" id="PTHR43156:SF2">
    <property type="entry name" value="STAGE II SPORULATION PROTEIN E"/>
    <property type="match status" value="1"/>
</dbReference>
<dbReference type="InterPro" id="IPR000700">
    <property type="entry name" value="PAS-assoc_C"/>
</dbReference>
<dbReference type="CDD" id="cd00130">
    <property type="entry name" value="PAS"/>
    <property type="match status" value="2"/>
</dbReference>
<dbReference type="eggNOG" id="COG3290">
    <property type="taxonomic scope" value="Bacteria"/>
</dbReference>
<feature type="coiled-coil region" evidence="2">
    <location>
        <begin position="9"/>
        <end position="36"/>
    </location>
</feature>
<evidence type="ECO:0000256" key="2">
    <source>
        <dbReference type="SAM" id="Coils"/>
    </source>
</evidence>
<dbReference type="SMART" id="SM00091">
    <property type="entry name" value="PAS"/>
    <property type="match status" value="2"/>
</dbReference>
<dbReference type="SUPFAM" id="SSF55785">
    <property type="entry name" value="PYP-like sensor domain (PAS domain)"/>
    <property type="match status" value="2"/>
</dbReference>
<organism evidence="5 6">
    <name type="scientific">Pseudodesulfovibrio piezophilus (strain DSM 21447 / JCM 15486 / C1TLV30)</name>
    <name type="common">Desulfovibrio piezophilus</name>
    <dbReference type="NCBI Taxonomy" id="1322246"/>
    <lineage>
        <taxon>Bacteria</taxon>
        <taxon>Pseudomonadati</taxon>
        <taxon>Thermodesulfobacteriota</taxon>
        <taxon>Desulfovibrionia</taxon>
        <taxon>Desulfovibrionales</taxon>
        <taxon>Desulfovibrionaceae</taxon>
    </lineage>
</organism>
<dbReference type="HOGENOM" id="CLU_027636_0_0_7"/>
<dbReference type="PATRIC" id="fig|879567.3.peg.2228"/>
<accession>M1WWU5</accession>
<dbReference type="InterPro" id="IPR052016">
    <property type="entry name" value="Bact_Sigma-Reg"/>
</dbReference>
<dbReference type="RefSeq" id="WP_015415372.1">
    <property type="nucleotide sequence ID" value="NC_020409.1"/>
</dbReference>
<name>M1WWU5_PSEP2</name>